<keyword evidence="7" id="KW-0325">Glycoprotein</keyword>
<dbReference type="InParanoid" id="A0A3P8X138"/>
<keyword evidence="8" id="KW-0732">Signal</keyword>
<dbReference type="Ensembl" id="ENSCSET00000032978.1">
    <property type="protein sequence ID" value="ENSCSEP00000032557.1"/>
    <property type="gene ID" value="ENSCSEG00000020893.1"/>
</dbReference>
<evidence type="ECO:0000256" key="1">
    <source>
        <dbReference type="ARBA" id="ARBA00004236"/>
    </source>
</evidence>
<reference evidence="10" key="2">
    <citation type="submission" date="2025-08" db="UniProtKB">
        <authorList>
            <consortium name="Ensembl"/>
        </authorList>
    </citation>
    <scope>IDENTIFICATION</scope>
</reference>
<reference evidence="10" key="3">
    <citation type="submission" date="2025-09" db="UniProtKB">
        <authorList>
            <consortium name="Ensembl"/>
        </authorList>
    </citation>
    <scope>IDENTIFICATION</scope>
</reference>
<proteinExistence type="predicted"/>
<dbReference type="Pfam" id="PF00100">
    <property type="entry name" value="Zona_pellucida"/>
    <property type="match status" value="1"/>
</dbReference>
<evidence type="ECO:0000256" key="8">
    <source>
        <dbReference type="SAM" id="SignalP"/>
    </source>
</evidence>
<evidence type="ECO:0000313" key="11">
    <source>
        <dbReference type="Proteomes" id="UP000265120"/>
    </source>
</evidence>
<evidence type="ECO:0000256" key="5">
    <source>
        <dbReference type="ARBA" id="ARBA00023136"/>
    </source>
</evidence>
<dbReference type="InterPro" id="IPR055356">
    <property type="entry name" value="ZP-N"/>
</dbReference>
<dbReference type="InterPro" id="IPR048290">
    <property type="entry name" value="ZP_chr"/>
</dbReference>
<dbReference type="InterPro" id="IPR055355">
    <property type="entry name" value="ZP-C"/>
</dbReference>
<dbReference type="InterPro" id="IPR017977">
    <property type="entry name" value="ZP_dom_CS"/>
</dbReference>
<dbReference type="Gene3D" id="2.60.40.4100">
    <property type="entry name" value="Zona pellucida, ZP-C domain"/>
    <property type="match status" value="1"/>
</dbReference>
<feature type="signal peptide" evidence="8">
    <location>
        <begin position="1"/>
        <end position="23"/>
    </location>
</feature>
<dbReference type="AlphaFoldDB" id="A0A3P8X138"/>
<evidence type="ECO:0000256" key="7">
    <source>
        <dbReference type="ARBA" id="ARBA00023180"/>
    </source>
</evidence>
<accession>A0A3P8X138</accession>
<dbReference type="Gene3D" id="2.60.40.3210">
    <property type="entry name" value="Zona pellucida, ZP-N domain"/>
    <property type="match status" value="1"/>
</dbReference>
<dbReference type="SMART" id="SM00241">
    <property type="entry name" value="ZP"/>
    <property type="match status" value="1"/>
</dbReference>
<organism evidence="10 11">
    <name type="scientific">Cynoglossus semilaevis</name>
    <name type="common">Tongue sole</name>
    <dbReference type="NCBI Taxonomy" id="244447"/>
    <lineage>
        <taxon>Eukaryota</taxon>
        <taxon>Metazoa</taxon>
        <taxon>Chordata</taxon>
        <taxon>Craniata</taxon>
        <taxon>Vertebrata</taxon>
        <taxon>Euteleostomi</taxon>
        <taxon>Actinopterygii</taxon>
        <taxon>Neopterygii</taxon>
        <taxon>Teleostei</taxon>
        <taxon>Neoteleostei</taxon>
        <taxon>Acanthomorphata</taxon>
        <taxon>Carangaria</taxon>
        <taxon>Pleuronectiformes</taxon>
        <taxon>Pleuronectoidei</taxon>
        <taxon>Cynoglossidae</taxon>
        <taxon>Cynoglossinae</taxon>
        <taxon>Cynoglossus</taxon>
    </lineage>
</organism>
<comment type="subcellular location">
    <subcellularLocation>
        <location evidence="1">Cell membrane</location>
    </subcellularLocation>
    <subcellularLocation>
        <location evidence="2">Secreted</location>
    </subcellularLocation>
</comment>
<keyword evidence="6" id="KW-1015">Disulfide bond</keyword>
<dbReference type="PANTHER" id="PTHR47130">
    <property type="entry name" value="SI:DKEY-19B23.11-RELATED"/>
    <property type="match status" value="1"/>
</dbReference>
<protein>
    <submittedName>
        <fullName evidence="10">Zona pellucida protein AX 1</fullName>
    </submittedName>
</protein>
<keyword evidence="5" id="KW-0472">Membrane</keyword>
<evidence type="ECO:0000259" key="9">
    <source>
        <dbReference type="PROSITE" id="PS51034"/>
    </source>
</evidence>
<dbReference type="GO" id="GO:0005886">
    <property type="term" value="C:plasma membrane"/>
    <property type="evidence" value="ECO:0007669"/>
    <property type="project" value="UniProtKB-SubCell"/>
</dbReference>
<evidence type="ECO:0000313" key="10">
    <source>
        <dbReference type="Ensembl" id="ENSCSEP00000032557.1"/>
    </source>
</evidence>
<reference evidence="10 11" key="1">
    <citation type="journal article" date="2014" name="Nat. Genet.">
        <title>Whole-genome sequence of a flatfish provides insights into ZW sex chromosome evolution and adaptation to a benthic lifestyle.</title>
        <authorList>
            <person name="Chen S."/>
            <person name="Zhang G."/>
            <person name="Shao C."/>
            <person name="Huang Q."/>
            <person name="Liu G."/>
            <person name="Zhang P."/>
            <person name="Song W."/>
            <person name="An N."/>
            <person name="Chalopin D."/>
            <person name="Volff J.N."/>
            <person name="Hong Y."/>
            <person name="Li Q."/>
            <person name="Sha Z."/>
            <person name="Zhou H."/>
            <person name="Xie M."/>
            <person name="Yu Q."/>
            <person name="Liu Y."/>
            <person name="Xiang H."/>
            <person name="Wang N."/>
            <person name="Wu K."/>
            <person name="Yang C."/>
            <person name="Zhou Q."/>
            <person name="Liao X."/>
            <person name="Yang L."/>
            <person name="Hu Q."/>
            <person name="Zhang J."/>
            <person name="Meng L."/>
            <person name="Jin L."/>
            <person name="Tian Y."/>
            <person name="Lian J."/>
            <person name="Yang J."/>
            <person name="Miao G."/>
            <person name="Liu S."/>
            <person name="Liang Z."/>
            <person name="Yan F."/>
            <person name="Li Y."/>
            <person name="Sun B."/>
            <person name="Zhang H."/>
            <person name="Zhang J."/>
            <person name="Zhu Y."/>
            <person name="Du M."/>
            <person name="Zhao Y."/>
            <person name="Schartl M."/>
            <person name="Tang Q."/>
            <person name="Wang J."/>
        </authorList>
    </citation>
    <scope>NUCLEOTIDE SEQUENCE</scope>
</reference>
<dbReference type="Pfam" id="PF23344">
    <property type="entry name" value="ZP-N"/>
    <property type="match status" value="1"/>
</dbReference>
<dbReference type="PROSITE" id="PS51034">
    <property type="entry name" value="ZP_2"/>
    <property type="match status" value="1"/>
</dbReference>
<evidence type="ECO:0000256" key="4">
    <source>
        <dbReference type="ARBA" id="ARBA00022525"/>
    </source>
</evidence>
<dbReference type="Pfam" id="PF26562">
    <property type="entry name" value="Ig-like"/>
    <property type="match status" value="1"/>
</dbReference>
<evidence type="ECO:0000256" key="2">
    <source>
        <dbReference type="ARBA" id="ARBA00004613"/>
    </source>
</evidence>
<dbReference type="GeneTree" id="ENSGT00940000163503"/>
<evidence type="ECO:0000256" key="3">
    <source>
        <dbReference type="ARBA" id="ARBA00022475"/>
    </source>
</evidence>
<keyword evidence="4" id="KW-0964">Secreted</keyword>
<dbReference type="STRING" id="244447.ENSCSEP00000032557"/>
<dbReference type="PRINTS" id="PR00023">
    <property type="entry name" value="ZPELLUCIDA"/>
</dbReference>
<dbReference type="PROSITE" id="PS00682">
    <property type="entry name" value="ZP_1"/>
    <property type="match status" value="1"/>
</dbReference>
<dbReference type="KEGG" id="csem:103380918"/>
<feature type="domain" description="ZP" evidence="9">
    <location>
        <begin position="611"/>
        <end position="884"/>
    </location>
</feature>
<keyword evidence="11" id="KW-1185">Reference proteome</keyword>
<dbReference type="InterPro" id="IPR058876">
    <property type="entry name" value="Ig-like_ZP"/>
</dbReference>
<keyword evidence="3" id="KW-1003">Cell membrane</keyword>
<dbReference type="Proteomes" id="UP000265120">
    <property type="component" value="Chromosome 7"/>
</dbReference>
<dbReference type="InterPro" id="IPR042235">
    <property type="entry name" value="ZP-C_dom"/>
</dbReference>
<dbReference type="PANTHER" id="PTHR47130:SF3">
    <property type="entry name" value="ZONA PELLUCIDA PROTEIN"/>
    <property type="match status" value="1"/>
</dbReference>
<evidence type="ECO:0000256" key="6">
    <source>
        <dbReference type="ARBA" id="ARBA00023157"/>
    </source>
</evidence>
<feature type="chain" id="PRO_5018103620" evidence="8">
    <location>
        <begin position="24"/>
        <end position="951"/>
    </location>
</feature>
<dbReference type="InterPro" id="IPR001507">
    <property type="entry name" value="ZP_dom"/>
</dbReference>
<dbReference type="GO" id="GO:0005576">
    <property type="term" value="C:extracellular region"/>
    <property type="evidence" value="ECO:0007669"/>
    <property type="project" value="UniProtKB-SubCell"/>
</dbReference>
<sequence length="951" mass="106691">MAKLKDILQWSLILAAVMVLVGARPNLKLNSQTSSGLKSDCAGNLMRLSLDKALAVGNQLEVDAINGTQHVAITPSLAAQCGYSMESDPWGNTRIYTSLMGCYVNNHEDTTFTVNLRLKMINQSPSDITSHDVTKTCSYSRWASREVLCDRNYMEVSTRMSAPDGEAKGQTQVVKDDSKINTVPGSSGEEHGIWKMTFFTPEPVTMVLREATQAGYSAMTTSNRVVVRSPYNTAETYSEDVAGVPMEVLKVTAYYKTSHGLSVVNMAAACPIGGVLFTEDVISWYVPSRVTTLVDGSVSILEMHMGINGQRLDASQMAARGYTLSQTDFHIAIELPVGSPDGYYKSHAPDYQYHVTYSVEPMLEVLWRSDTQDDTKYKVLFPVTTPLMPRTPFSVEYTVPEDRLFVVHVGTFLHDVELKNITFSTGVLTVEECNARGFTVQEHTFSNGTKSFTLQVPFDDDVVLKHNPEKLVTVYFLPLVFGFLIQPEEIPFPYAVDLEAFLQDVVLPTLSGFCDQSNFHILVEYGSQGRNFQTLVGYQELTSDLSEDFDLKDNRTHFSFVVPFMAKNAAFEVITSDSLRARLDVVLWDQNNEWVLGDLYLACNFPFTTTECYANGTMTAVAVKVESLLNLIPSMLTLKDQTCKPDISDDRFAHFTFSVNSCGTTRMFFDHYMLYENEIGLYYNNYKNNKGTAYTSPVDPDYRQTVSCYYVVNDTQTFAFMSEPINKEPAAEIGLGQLMVQMRLAEDSFYDLFYRPEDYPVVKYLRQPLYFEVELMHSTDPSLELILDNCWATLDEDRASLPSWDLIIDGCGNQDDSYMTVFHPVIGDSRVPVPSHFKRFSIKMFTFTRDDEVLKDEIHVHCDALICDTSSNADGACRGQCSTPDLNNFRYPGIKREQRSTDSTSHRWLSSGPIHLLNSGNLSVWNSSSLTCRKAQTPPSGFLASQITTSQ</sequence>
<name>A0A3P8X138_CYNSE</name>